<protein>
    <submittedName>
        <fullName evidence="1">Uncharacterized protein</fullName>
    </submittedName>
</protein>
<sequence length="44" mass="5350">MNHYYTSLTVQYEPRVNQPTRFIKNVRSLFASVWILKQHFDCFA</sequence>
<evidence type="ECO:0000313" key="2">
    <source>
        <dbReference type="Proteomes" id="UP000319716"/>
    </source>
</evidence>
<evidence type="ECO:0000313" key="1">
    <source>
        <dbReference type="EMBL" id="GAY79073.1"/>
    </source>
</evidence>
<gene>
    <name evidence="1" type="ORF">NBRC111894_4627</name>
</gene>
<proteinExistence type="predicted"/>
<dbReference type="AlphaFoldDB" id="A0A4Y1ZJF1"/>
<accession>A0A4Y1ZJF1</accession>
<name>A0A4Y1ZJF1_9BACL</name>
<comment type="caution">
    <text evidence="1">The sequence shown here is derived from an EMBL/GenBank/DDBJ whole genome shotgun (WGS) entry which is preliminary data.</text>
</comment>
<reference evidence="1 2" key="1">
    <citation type="submission" date="2017-11" db="EMBL/GenBank/DDBJ databases">
        <title>Draft Genome Sequence of Sporolactobacillus inulinus NBRC 111894 Isolated from Koso, a Japanese Sugar-Vegetable Fermented Beverage.</title>
        <authorList>
            <person name="Chiou T.Y."/>
            <person name="Oshima K."/>
            <person name="Suda W."/>
            <person name="Hattori M."/>
            <person name="Takahashi T."/>
        </authorList>
    </citation>
    <scope>NUCLEOTIDE SEQUENCE [LARGE SCALE GENOMIC DNA]</scope>
    <source>
        <strain evidence="1 2">NBRC111894</strain>
    </source>
</reference>
<dbReference type="Proteomes" id="UP000319716">
    <property type="component" value="Unassembled WGS sequence"/>
</dbReference>
<dbReference type="EMBL" id="BEXB01000084">
    <property type="protein sequence ID" value="GAY79073.1"/>
    <property type="molecule type" value="Genomic_DNA"/>
</dbReference>
<organism evidence="1 2">
    <name type="scientific">Sporolactobacillus inulinus</name>
    <dbReference type="NCBI Taxonomy" id="2078"/>
    <lineage>
        <taxon>Bacteria</taxon>
        <taxon>Bacillati</taxon>
        <taxon>Bacillota</taxon>
        <taxon>Bacilli</taxon>
        <taxon>Bacillales</taxon>
        <taxon>Sporolactobacillaceae</taxon>
        <taxon>Sporolactobacillus</taxon>
    </lineage>
</organism>